<reference evidence="2" key="1">
    <citation type="submission" date="2020-02" db="EMBL/GenBank/DDBJ databases">
        <authorList>
            <person name="Meier V. D."/>
        </authorList>
    </citation>
    <scope>NUCLEOTIDE SEQUENCE</scope>
    <source>
        <strain evidence="2">AVDCRST_MAG88</strain>
    </source>
</reference>
<dbReference type="AlphaFoldDB" id="A0A6J4V1I8"/>
<proteinExistence type="predicted"/>
<organism evidence="2">
    <name type="scientific">uncultured Thermomicrobiales bacterium</name>
    <dbReference type="NCBI Taxonomy" id="1645740"/>
    <lineage>
        <taxon>Bacteria</taxon>
        <taxon>Pseudomonadati</taxon>
        <taxon>Thermomicrobiota</taxon>
        <taxon>Thermomicrobia</taxon>
        <taxon>Thermomicrobiales</taxon>
        <taxon>environmental samples</taxon>
    </lineage>
</organism>
<evidence type="ECO:0000313" key="2">
    <source>
        <dbReference type="EMBL" id="CAA9565823.1"/>
    </source>
</evidence>
<name>A0A6J4V1I8_9BACT</name>
<dbReference type="EMBL" id="CADCWM010000517">
    <property type="protein sequence ID" value="CAA9565823.1"/>
    <property type="molecule type" value="Genomic_DNA"/>
</dbReference>
<evidence type="ECO:0000256" key="1">
    <source>
        <dbReference type="SAM" id="MobiDB-lite"/>
    </source>
</evidence>
<sequence length="82" mass="8860">MSALADVSVRTVEALREELAALRVENTTLREELTMKAEAAGLWQGRARTLETQLQQLGASAERPEAEQDAPGAPERSPIGES</sequence>
<accession>A0A6J4V1I8</accession>
<protein>
    <submittedName>
        <fullName evidence="2">Uncharacterized protein</fullName>
    </submittedName>
</protein>
<gene>
    <name evidence="2" type="ORF">AVDCRST_MAG88-1883</name>
</gene>
<feature type="non-terminal residue" evidence="2">
    <location>
        <position position="82"/>
    </location>
</feature>
<feature type="region of interest" description="Disordered" evidence="1">
    <location>
        <begin position="53"/>
        <end position="82"/>
    </location>
</feature>